<dbReference type="CDD" id="cd00201">
    <property type="entry name" value="WW"/>
    <property type="match status" value="1"/>
</dbReference>
<dbReference type="PROSITE" id="PS01159">
    <property type="entry name" value="WW_DOMAIN_1"/>
    <property type="match status" value="1"/>
</dbReference>
<feature type="domain" description="WW" evidence="2">
    <location>
        <begin position="101"/>
        <end position="135"/>
    </location>
</feature>
<gene>
    <name evidence="3" type="ORF">LRAMOSA05422</name>
</gene>
<evidence type="ECO:0000313" key="3">
    <source>
        <dbReference type="EMBL" id="CDS13244.1"/>
    </source>
</evidence>
<dbReference type="Gene3D" id="2.20.70.10">
    <property type="match status" value="1"/>
</dbReference>
<dbReference type="SUPFAM" id="SSF51045">
    <property type="entry name" value="WW domain"/>
    <property type="match status" value="1"/>
</dbReference>
<dbReference type="OrthoDB" id="2444812at2759"/>
<reference evidence="3" key="1">
    <citation type="journal article" date="2014" name="Genome Announc.">
        <title>De novo whole-genome sequence and genome annotation of Lichtheimia ramosa.</title>
        <authorList>
            <person name="Linde J."/>
            <person name="Schwartze V."/>
            <person name="Binder U."/>
            <person name="Lass-Florl C."/>
            <person name="Voigt K."/>
            <person name="Horn F."/>
        </authorList>
    </citation>
    <scope>NUCLEOTIDE SEQUENCE</scope>
    <source>
        <strain evidence="3">JMRC FSU:6197</strain>
    </source>
</reference>
<protein>
    <recommendedName>
        <fullName evidence="2">WW domain-containing protein</fullName>
    </recommendedName>
</protein>
<feature type="region of interest" description="Disordered" evidence="1">
    <location>
        <begin position="33"/>
        <end position="103"/>
    </location>
</feature>
<name>A0A077X181_9FUNG</name>
<proteinExistence type="predicted"/>
<dbReference type="EMBL" id="LK023379">
    <property type="protein sequence ID" value="CDS13244.1"/>
    <property type="molecule type" value="Genomic_DNA"/>
</dbReference>
<organism evidence="3">
    <name type="scientific">Lichtheimia ramosa</name>
    <dbReference type="NCBI Taxonomy" id="688394"/>
    <lineage>
        <taxon>Eukaryota</taxon>
        <taxon>Fungi</taxon>
        <taxon>Fungi incertae sedis</taxon>
        <taxon>Mucoromycota</taxon>
        <taxon>Mucoromycotina</taxon>
        <taxon>Mucoromycetes</taxon>
        <taxon>Mucorales</taxon>
        <taxon>Lichtheimiaceae</taxon>
        <taxon>Lichtheimia</taxon>
    </lineage>
</organism>
<dbReference type="InterPro" id="IPR036020">
    <property type="entry name" value="WW_dom_sf"/>
</dbReference>
<dbReference type="InterPro" id="IPR001202">
    <property type="entry name" value="WW_dom"/>
</dbReference>
<sequence>MIRDFFPAGNCLVSFSFSAFDLRLSLLEHTLDMDSNDDRKEEQKDTVEEQDRPQVNASGSEKPADPSASDADRSCQSKEETGGGGTEQDESSSSKDGTEQDDASNVWTAAWDENSQAYYWWNMVTYETTWENPYDKKPVEQVSSDTASPTAQHAYPTTPTTASFANQSYTYQAYFNKRTGKFQLASDVDRLNPERMSIENRAKRQMQYYFDVDAYTEERNRQRASGAAAGQKRQLSKKDIERFKRAKHEKKMKRARDWLCD</sequence>
<dbReference type="AlphaFoldDB" id="A0A077X181"/>
<dbReference type="PROSITE" id="PS50020">
    <property type="entry name" value="WW_DOMAIN_2"/>
    <property type="match status" value="1"/>
</dbReference>
<feature type="compositionally biased region" description="Basic residues" evidence="1">
    <location>
        <begin position="244"/>
        <end position="254"/>
    </location>
</feature>
<evidence type="ECO:0000259" key="2">
    <source>
        <dbReference type="PROSITE" id="PS50020"/>
    </source>
</evidence>
<accession>A0A077X181</accession>
<feature type="region of interest" description="Disordered" evidence="1">
    <location>
        <begin position="221"/>
        <end position="261"/>
    </location>
</feature>
<evidence type="ECO:0000256" key="1">
    <source>
        <dbReference type="SAM" id="MobiDB-lite"/>
    </source>
</evidence>
<feature type="compositionally biased region" description="Basic and acidic residues" evidence="1">
    <location>
        <begin position="33"/>
        <end position="52"/>
    </location>
</feature>
<feature type="compositionally biased region" description="Basic and acidic residues" evidence="1">
    <location>
        <begin position="70"/>
        <end position="81"/>
    </location>
</feature>